<dbReference type="EMBL" id="QXHD01000004">
    <property type="protein sequence ID" value="NEZ55320.1"/>
    <property type="molecule type" value="Genomic_DNA"/>
</dbReference>
<reference evidence="3 4" key="1">
    <citation type="journal article" date="2020" name="Microb. Ecol.">
        <title>Ecogenomics of the Marine Benthic Filamentous Cyanobacterium Adonisia.</title>
        <authorList>
            <person name="Walter J.M."/>
            <person name="Coutinho F.H."/>
            <person name="Leomil L."/>
            <person name="Hargreaves P.I."/>
            <person name="Campeao M.E."/>
            <person name="Vieira V.V."/>
            <person name="Silva B.S."/>
            <person name="Fistarol G.O."/>
            <person name="Salomon P.S."/>
            <person name="Sawabe T."/>
            <person name="Mino S."/>
            <person name="Hosokawa M."/>
            <person name="Miyashita H."/>
            <person name="Maruyama F."/>
            <person name="van Verk M.C."/>
            <person name="Dutilh B.E."/>
            <person name="Thompson C.C."/>
            <person name="Thompson F.L."/>
        </authorList>
    </citation>
    <scope>NUCLEOTIDE SEQUENCE [LARGE SCALE GENOMIC DNA]</scope>
    <source>
        <strain evidence="3 4">CCMR0081</strain>
    </source>
</reference>
<keyword evidence="2" id="KW-0812">Transmembrane</keyword>
<name>A0A6M0RHC9_9CYAN</name>
<evidence type="ECO:0000313" key="3">
    <source>
        <dbReference type="EMBL" id="NEZ55320.1"/>
    </source>
</evidence>
<keyword evidence="2" id="KW-1133">Transmembrane helix</keyword>
<gene>
    <name evidence="3" type="ORF">DXZ20_06440</name>
</gene>
<feature type="compositionally biased region" description="Polar residues" evidence="1">
    <location>
        <begin position="1"/>
        <end position="18"/>
    </location>
</feature>
<evidence type="ECO:0000256" key="2">
    <source>
        <dbReference type="SAM" id="Phobius"/>
    </source>
</evidence>
<keyword evidence="2" id="KW-0472">Membrane</keyword>
<proteinExistence type="predicted"/>
<dbReference type="RefSeq" id="WP_163662924.1">
    <property type="nucleotide sequence ID" value="NZ_QXHD01000004.1"/>
</dbReference>
<comment type="caution">
    <text evidence="3">The sequence shown here is derived from an EMBL/GenBank/DDBJ whole genome shotgun (WGS) entry which is preliminary data.</text>
</comment>
<organism evidence="3 4">
    <name type="scientific">Adonisia turfae CCMR0081</name>
    <dbReference type="NCBI Taxonomy" id="2292702"/>
    <lineage>
        <taxon>Bacteria</taxon>
        <taxon>Bacillati</taxon>
        <taxon>Cyanobacteriota</taxon>
        <taxon>Adonisia</taxon>
        <taxon>Adonisia turfae</taxon>
    </lineage>
</organism>
<evidence type="ECO:0000256" key="1">
    <source>
        <dbReference type="SAM" id="MobiDB-lite"/>
    </source>
</evidence>
<dbReference type="AlphaFoldDB" id="A0A6M0RHC9"/>
<protein>
    <submittedName>
        <fullName evidence="3">Uncharacterized protein</fullName>
    </submittedName>
</protein>
<sequence>MSSQPSVQTGQPSQQPSKPRSKGKAIARLILLALLAMGTWVTLFTTGVVTLGGVPYSILIKVWRTPATRAALLRRDSYALHDLMDNMGIEAEIKRYYSKRIKDPVELDQHIHQILYDRTRYVGENYVVVRGKLIPKSYDMVEELYECPEC</sequence>
<feature type="region of interest" description="Disordered" evidence="1">
    <location>
        <begin position="1"/>
        <end position="22"/>
    </location>
</feature>
<evidence type="ECO:0000313" key="4">
    <source>
        <dbReference type="Proteomes" id="UP000481033"/>
    </source>
</evidence>
<feature type="transmembrane region" description="Helical" evidence="2">
    <location>
        <begin position="29"/>
        <end position="54"/>
    </location>
</feature>
<accession>A0A6M0RHC9</accession>
<keyword evidence="4" id="KW-1185">Reference proteome</keyword>
<dbReference type="Proteomes" id="UP000481033">
    <property type="component" value="Unassembled WGS sequence"/>
</dbReference>